<dbReference type="InterPro" id="IPR050742">
    <property type="entry name" value="Helicase_Restrict-Modif_Enz"/>
</dbReference>
<dbReference type="PROSITE" id="PS51194">
    <property type="entry name" value="HELICASE_CTER"/>
    <property type="match status" value="1"/>
</dbReference>
<dbReference type="InterPro" id="IPR021835">
    <property type="entry name" value="DUF3427"/>
</dbReference>
<dbReference type="SUPFAM" id="SSF56024">
    <property type="entry name" value="Phospholipase D/nuclease"/>
    <property type="match status" value="1"/>
</dbReference>
<dbReference type="InterPro" id="IPR027417">
    <property type="entry name" value="P-loop_NTPase"/>
</dbReference>
<dbReference type="Pfam" id="PF11907">
    <property type="entry name" value="DUF3427"/>
    <property type="match status" value="1"/>
</dbReference>
<dbReference type="InterPro" id="IPR058403">
    <property type="entry name" value="DUF8090"/>
</dbReference>
<dbReference type="Pfam" id="PF26350">
    <property type="entry name" value="DUF8090"/>
    <property type="match status" value="1"/>
</dbReference>
<dbReference type="PANTHER" id="PTHR47396:SF1">
    <property type="entry name" value="ATP-DEPENDENT HELICASE IRC3-RELATED"/>
    <property type="match status" value="1"/>
</dbReference>
<organism evidence="3 4">
    <name type="scientific">Ligilactobacillus murinus DSM 20452 = NBRC 14221</name>
    <dbReference type="NCBI Taxonomy" id="1423772"/>
    <lineage>
        <taxon>Bacteria</taxon>
        <taxon>Bacillati</taxon>
        <taxon>Bacillota</taxon>
        <taxon>Bacilli</taxon>
        <taxon>Lactobacillales</taxon>
        <taxon>Lactobacillaceae</taxon>
        <taxon>Ligilactobacillus</taxon>
    </lineage>
</organism>
<dbReference type="GO" id="GO:0005829">
    <property type="term" value="C:cytosol"/>
    <property type="evidence" value="ECO:0007669"/>
    <property type="project" value="TreeGrafter"/>
</dbReference>
<dbReference type="CDD" id="cd18799">
    <property type="entry name" value="SF2_C_EcoAI-like"/>
    <property type="match status" value="1"/>
</dbReference>
<dbReference type="InterPro" id="IPR001650">
    <property type="entry name" value="Helicase_C-like"/>
</dbReference>
<dbReference type="GO" id="GO:0016787">
    <property type="term" value="F:hydrolase activity"/>
    <property type="evidence" value="ECO:0007669"/>
    <property type="project" value="InterPro"/>
</dbReference>
<feature type="domain" description="Helicase C-terminal" evidence="2">
    <location>
        <begin position="423"/>
        <end position="572"/>
    </location>
</feature>
<dbReference type="Pfam" id="PF04851">
    <property type="entry name" value="ResIII"/>
    <property type="match status" value="1"/>
</dbReference>
<proteinExistence type="predicted"/>
<dbReference type="CDD" id="cd18032">
    <property type="entry name" value="DEXHc_RE_I_III_res"/>
    <property type="match status" value="1"/>
</dbReference>
<evidence type="ECO:0000259" key="2">
    <source>
        <dbReference type="PROSITE" id="PS51194"/>
    </source>
</evidence>
<evidence type="ECO:0000259" key="1">
    <source>
        <dbReference type="PROSITE" id="PS51192"/>
    </source>
</evidence>
<accession>A0A0R2BEE8</accession>
<comment type="caution">
    <text evidence="3">The sequence shown here is derived from an EMBL/GenBank/DDBJ whole genome shotgun (WGS) entry which is preliminary data.</text>
</comment>
<dbReference type="SMART" id="SM00490">
    <property type="entry name" value="HELICc"/>
    <property type="match status" value="1"/>
</dbReference>
<dbReference type="SUPFAM" id="SSF52540">
    <property type="entry name" value="P-loop containing nucleoside triphosphate hydrolases"/>
    <property type="match status" value="1"/>
</dbReference>
<gene>
    <name evidence="3" type="ORF">FC48_GL000716</name>
</gene>
<dbReference type="PANTHER" id="PTHR47396">
    <property type="entry name" value="TYPE I RESTRICTION ENZYME ECOKI R PROTEIN"/>
    <property type="match status" value="1"/>
</dbReference>
<reference evidence="3 4" key="1">
    <citation type="journal article" date="2015" name="Genome Announc.">
        <title>Expanding the biotechnology potential of lactobacilli through comparative genomics of 213 strains and associated genera.</title>
        <authorList>
            <person name="Sun Z."/>
            <person name="Harris H.M."/>
            <person name="McCann A."/>
            <person name="Guo C."/>
            <person name="Argimon S."/>
            <person name="Zhang W."/>
            <person name="Yang X."/>
            <person name="Jeffery I.B."/>
            <person name="Cooney J.C."/>
            <person name="Kagawa T.F."/>
            <person name="Liu W."/>
            <person name="Song Y."/>
            <person name="Salvetti E."/>
            <person name="Wrobel A."/>
            <person name="Rasinkangas P."/>
            <person name="Parkhill J."/>
            <person name="Rea M.C."/>
            <person name="O'Sullivan O."/>
            <person name="Ritari J."/>
            <person name="Douillard F.P."/>
            <person name="Paul Ross R."/>
            <person name="Yang R."/>
            <person name="Briner A.E."/>
            <person name="Felis G.E."/>
            <person name="de Vos W.M."/>
            <person name="Barrangou R."/>
            <person name="Klaenhammer T.R."/>
            <person name="Caufield P.W."/>
            <person name="Cui Y."/>
            <person name="Zhang H."/>
            <person name="O'Toole P.W."/>
        </authorList>
    </citation>
    <scope>NUCLEOTIDE SEQUENCE [LARGE SCALE GENOMIC DNA]</scope>
    <source>
        <strain evidence="3 4">DSM 20452</strain>
    </source>
</reference>
<dbReference type="GO" id="GO:0005524">
    <property type="term" value="F:ATP binding"/>
    <property type="evidence" value="ECO:0007669"/>
    <property type="project" value="InterPro"/>
</dbReference>
<protein>
    <submittedName>
        <fullName evidence="3">Type III restriction protein, res subunit</fullName>
    </submittedName>
</protein>
<dbReference type="InterPro" id="IPR025202">
    <property type="entry name" value="PLD-like_dom"/>
</dbReference>
<dbReference type="InterPro" id="IPR006935">
    <property type="entry name" value="Helicase/UvrB_N"/>
</dbReference>
<dbReference type="Proteomes" id="UP000051612">
    <property type="component" value="Unassembled WGS sequence"/>
</dbReference>
<dbReference type="EMBL" id="AYYN01000022">
    <property type="protein sequence ID" value="KRM77061.1"/>
    <property type="molecule type" value="Genomic_DNA"/>
</dbReference>
<dbReference type="PROSITE" id="PS51192">
    <property type="entry name" value="HELICASE_ATP_BIND_1"/>
    <property type="match status" value="1"/>
</dbReference>
<dbReference type="AlphaFoldDB" id="A0A0R2BEE8"/>
<dbReference type="Gene3D" id="3.30.870.10">
    <property type="entry name" value="Endonuclease Chain A"/>
    <property type="match status" value="1"/>
</dbReference>
<dbReference type="InterPro" id="IPR014001">
    <property type="entry name" value="Helicase_ATP-bd"/>
</dbReference>
<dbReference type="RefSeq" id="WP_056958243.1">
    <property type="nucleotide sequence ID" value="NZ_AYYN01000022.1"/>
</dbReference>
<dbReference type="Gene3D" id="3.40.50.300">
    <property type="entry name" value="P-loop containing nucleotide triphosphate hydrolases"/>
    <property type="match status" value="2"/>
</dbReference>
<sequence length="948" mass="107425">MSEEFKNAILAGLYDSKYAPKLEGPAPKLLTNQPTETLWSHLQQELLTCDHFILAPAFLTVDMLVPLKAILARIAKKGVTGTILTADYLNFNTPAVFTELLKLPNVKTKIVTKEAFHMKGYFFWHGSQQTAYVGSANFTRNALLKNCELTLRVTSEEQADLTQQLALLLKHLAEDALTLTTDWIKAYQARYRPPVSTAAPKNNKLLPNRMQKEALQQLANLRAQGNTKGLVVSATGTGKTYLGAFDVKAYDPKRFLYIVHREQILEKTKASFQKVIGGPASDFGTYSGKKHETEAKYLFATVQSLAKDEALEQFLPTEFDYILFDEAHHLGAPIFQKVMAHFTPAFCLGMTATPERMDDFNVYRSFDYNLAYEISLDEALTAELLCPFDYVGVIDYEFEGEMITEKTPLKQLTAPERVTHILKQLEYYGSTKSRGGLVFCSRQQEAKALAKAFTAAGYPSQALTNEDSVIKREEAVARLESGVLKYLISVDIFNEGIDIPCVDQIILLRDTRSKIVFTQQLGRGLRLFPGKTSTLILDFIGNYQNNYLIPQALTNDRSLNKDRLVADLKEQVVYGLSTINFDEIAYQKILAVIARTKLDSLKHLKEAYLELSQKLGRIPMRRDFYRNSQLDPRIFTQGNTLVSYADFLDKLGVSQELSRYATQVIAFLEKELMNGMRKHELLLLQQLLLAEITQEDYRKLLAKAGCYVDDEVLASVNSILSLRFFEVKVGKKLRSETYGAKPLITFEQGKYRLNNAFSMALSQLAFRQHVEDIIETGLLLSKDYQPQKRFTLYQKYTRKDVCRLLDWPKDISAPLYGYRVVDDVCPIFITYQKEKKSYQNTLTADRAIRWYTRSPRSLASKEVTELLAGVKTGTPYVKLPLFIKPSDAFGAEFYYVGEAKIIAKSVHEVELGAKNKPKKAVAMDLLFEQPLSFEIMEKLQGFSADSED</sequence>
<name>A0A0R2BEE8_9LACO</name>
<dbReference type="GO" id="GO:0003677">
    <property type="term" value="F:DNA binding"/>
    <property type="evidence" value="ECO:0007669"/>
    <property type="project" value="InterPro"/>
</dbReference>
<dbReference type="SMART" id="SM00487">
    <property type="entry name" value="DEXDc"/>
    <property type="match status" value="1"/>
</dbReference>
<evidence type="ECO:0000313" key="3">
    <source>
        <dbReference type="EMBL" id="KRM77061.1"/>
    </source>
</evidence>
<evidence type="ECO:0000313" key="4">
    <source>
        <dbReference type="Proteomes" id="UP000051612"/>
    </source>
</evidence>
<dbReference type="Pfam" id="PF13091">
    <property type="entry name" value="PLDc_2"/>
    <property type="match status" value="1"/>
</dbReference>
<dbReference type="PATRIC" id="fig|1423772.3.peg.786"/>
<feature type="domain" description="Helicase ATP-binding" evidence="1">
    <location>
        <begin position="220"/>
        <end position="372"/>
    </location>
</feature>
<dbReference type="Pfam" id="PF00271">
    <property type="entry name" value="Helicase_C"/>
    <property type="match status" value="1"/>
</dbReference>